<feature type="repeat" description="PPR" evidence="2">
    <location>
        <begin position="284"/>
        <end position="318"/>
    </location>
</feature>
<dbReference type="Pfam" id="PF13041">
    <property type="entry name" value="PPR_2"/>
    <property type="match status" value="2"/>
</dbReference>
<dbReference type="InterPro" id="IPR002885">
    <property type="entry name" value="PPR_rpt"/>
</dbReference>
<dbReference type="PROSITE" id="PS51375">
    <property type="entry name" value="PPR"/>
    <property type="match status" value="3"/>
</dbReference>
<reference evidence="3 4" key="1">
    <citation type="journal article" date="2024" name="G3 (Bethesda)">
        <title>Genome assembly of Hibiscus sabdariffa L. provides insights into metabolisms of medicinal natural products.</title>
        <authorList>
            <person name="Kim T."/>
        </authorList>
    </citation>
    <scope>NUCLEOTIDE SEQUENCE [LARGE SCALE GENOMIC DNA]</scope>
    <source>
        <strain evidence="3">TK-2024</strain>
        <tissue evidence="3">Old leaves</tissue>
    </source>
</reference>
<feature type="repeat" description="PPR" evidence="2">
    <location>
        <begin position="80"/>
        <end position="114"/>
    </location>
</feature>
<evidence type="ECO:0000256" key="1">
    <source>
        <dbReference type="ARBA" id="ARBA00022737"/>
    </source>
</evidence>
<evidence type="ECO:0000313" key="4">
    <source>
        <dbReference type="Proteomes" id="UP001472677"/>
    </source>
</evidence>
<organism evidence="3 4">
    <name type="scientific">Hibiscus sabdariffa</name>
    <name type="common">roselle</name>
    <dbReference type="NCBI Taxonomy" id="183260"/>
    <lineage>
        <taxon>Eukaryota</taxon>
        <taxon>Viridiplantae</taxon>
        <taxon>Streptophyta</taxon>
        <taxon>Embryophyta</taxon>
        <taxon>Tracheophyta</taxon>
        <taxon>Spermatophyta</taxon>
        <taxon>Magnoliopsida</taxon>
        <taxon>eudicotyledons</taxon>
        <taxon>Gunneridae</taxon>
        <taxon>Pentapetalae</taxon>
        <taxon>rosids</taxon>
        <taxon>malvids</taxon>
        <taxon>Malvales</taxon>
        <taxon>Malvaceae</taxon>
        <taxon>Malvoideae</taxon>
        <taxon>Hibiscus</taxon>
    </lineage>
</organism>
<dbReference type="EMBL" id="JBBPBM010000043">
    <property type="protein sequence ID" value="KAK8523188.1"/>
    <property type="molecule type" value="Genomic_DNA"/>
</dbReference>
<proteinExistence type="predicted"/>
<dbReference type="Pfam" id="PF01535">
    <property type="entry name" value="PPR"/>
    <property type="match status" value="3"/>
</dbReference>
<dbReference type="InterPro" id="IPR011990">
    <property type="entry name" value="TPR-like_helical_dom_sf"/>
</dbReference>
<dbReference type="InterPro" id="IPR046848">
    <property type="entry name" value="E_motif"/>
</dbReference>
<evidence type="ECO:0008006" key="5">
    <source>
        <dbReference type="Google" id="ProtNLM"/>
    </source>
</evidence>
<dbReference type="PANTHER" id="PTHR47926:SF491">
    <property type="entry name" value="(WILD MALAYSIAN BANANA) HYPOTHETICAL PROTEIN"/>
    <property type="match status" value="1"/>
</dbReference>
<sequence>MNSIHFKLLVPRTRTPAIALSHFNLSSIASSETYPLLPRPNAEDPAKALPILLSNCTTLLHLDQVYARVIQTTFLQCYSSPFHWNNIIRSYTRFNAPIKALYVYIAMSRAGLLPDRYTLPIVLKAACQCFATDLGRQLHSVALKIGLVVNEFCESGFINLYVKVGQFESARKVFDENPERKLGSWNALIAGLAQSGRAREAIDVFLELKKSGFSPDDVTMVSVTSSCGSLGDFELALQLHKCVFQAKSLVKSDVLMSNSVIDMYGKCGRMDLANLVFSRMTGKNVSSWTSMIVGYAMHGHVKEALDCFRRMREVGVRPNHVTFVGVLSACVHGGKVEEGKFYFDMMKNDYRIRPTLQHYGCMADLLGRAGLLEEAKKMVEEMPMKANVVIWGCLIGACEKFSNVEIGEWVAKHLQELEPWNDGVYVVLSNIYASNGLWEEVERVRGIMKQMKLAKTPGYSLATSSD</sequence>
<accession>A0ABR2CTT0</accession>
<name>A0ABR2CTT0_9ROSI</name>
<dbReference type="PANTHER" id="PTHR47926">
    <property type="entry name" value="PENTATRICOPEPTIDE REPEAT-CONTAINING PROTEIN"/>
    <property type="match status" value="1"/>
</dbReference>
<keyword evidence="1" id="KW-0677">Repeat</keyword>
<dbReference type="Pfam" id="PF20431">
    <property type="entry name" value="E_motif"/>
    <property type="match status" value="1"/>
</dbReference>
<dbReference type="NCBIfam" id="TIGR00756">
    <property type="entry name" value="PPR"/>
    <property type="match status" value="2"/>
</dbReference>
<evidence type="ECO:0000256" key="2">
    <source>
        <dbReference type="PROSITE-ProRule" id="PRU00708"/>
    </source>
</evidence>
<evidence type="ECO:0000313" key="3">
    <source>
        <dbReference type="EMBL" id="KAK8523188.1"/>
    </source>
</evidence>
<dbReference type="Proteomes" id="UP001472677">
    <property type="component" value="Unassembled WGS sequence"/>
</dbReference>
<dbReference type="InterPro" id="IPR046960">
    <property type="entry name" value="PPR_At4g14850-like_plant"/>
</dbReference>
<feature type="repeat" description="PPR" evidence="2">
    <location>
        <begin position="181"/>
        <end position="215"/>
    </location>
</feature>
<keyword evidence="4" id="KW-1185">Reference proteome</keyword>
<dbReference type="Gene3D" id="1.25.40.10">
    <property type="entry name" value="Tetratricopeptide repeat domain"/>
    <property type="match status" value="3"/>
</dbReference>
<comment type="caution">
    <text evidence="3">The sequence shown here is derived from an EMBL/GenBank/DDBJ whole genome shotgun (WGS) entry which is preliminary data.</text>
</comment>
<gene>
    <name evidence="3" type="ORF">V6N12_047717</name>
</gene>
<protein>
    <recommendedName>
        <fullName evidence="5">Pentatricopeptide repeat-containing protein</fullName>
    </recommendedName>
</protein>